<proteinExistence type="inferred from homology"/>
<evidence type="ECO:0000313" key="4">
    <source>
        <dbReference type="Proteomes" id="UP001375743"/>
    </source>
</evidence>
<comment type="caution">
    <text evidence="3">The sequence shown here is derived from an EMBL/GenBank/DDBJ whole genome shotgun (WGS) entry which is preliminary data.</text>
</comment>
<dbReference type="InterPro" id="IPR011856">
    <property type="entry name" value="tRNA_endonuc-like_dom_sf"/>
</dbReference>
<dbReference type="Pfam" id="PF02021">
    <property type="entry name" value="UPF0102"/>
    <property type="match status" value="1"/>
</dbReference>
<evidence type="ECO:0000313" key="3">
    <source>
        <dbReference type="EMBL" id="MEK0082178.1"/>
    </source>
</evidence>
<dbReference type="InterPro" id="IPR003509">
    <property type="entry name" value="UPF0102_YraN-like"/>
</dbReference>
<dbReference type="InterPro" id="IPR011335">
    <property type="entry name" value="Restrct_endonuc-II-like"/>
</dbReference>
<organism evidence="3 4">
    <name type="scientific">Benzoatithermus flavus</name>
    <dbReference type="NCBI Taxonomy" id="3108223"/>
    <lineage>
        <taxon>Bacteria</taxon>
        <taxon>Pseudomonadati</taxon>
        <taxon>Pseudomonadota</taxon>
        <taxon>Alphaproteobacteria</taxon>
        <taxon>Geminicoccales</taxon>
        <taxon>Geminicoccaceae</taxon>
        <taxon>Benzoatithermus</taxon>
    </lineage>
</organism>
<keyword evidence="4" id="KW-1185">Reference proteome</keyword>
<dbReference type="Proteomes" id="UP001375743">
    <property type="component" value="Unassembled WGS sequence"/>
</dbReference>
<dbReference type="HAMAP" id="MF_00048">
    <property type="entry name" value="UPF0102"/>
    <property type="match status" value="1"/>
</dbReference>
<sequence>MSRRRHERAGRLAETLAAWVLRLEGYRILARRYATPVGEIDLVARRGDLVLFVEVKHRPRAALAIEALLPQQQRRIARAAAWFLQHRPSLAGCAVRFDLIATAPWRLPRHVVDVWRA</sequence>
<protein>
    <recommendedName>
        <fullName evidence="2">UPF0102 protein U1T56_03365</fullName>
    </recommendedName>
</protein>
<evidence type="ECO:0000256" key="2">
    <source>
        <dbReference type="HAMAP-Rule" id="MF_00048"/>
    </source>
</evidence>
<gene>
    <name evidence="3" type="ORF">U1T56_03365</name>
</gene>
<dbReference type="RefSeq" id="WP_418158026.1">
    <property type="nucleotide sequence ID" value="NZ_JBBLZC010000002.1"/>
</dbReference>
<dbReference type="SUPFAM" id="SSF52980">
    <property type="entry name" value="Restriction endonuclease-like"/>
    <property type="match status" value="1"/>
</dbReference>
<evidence type="ECO:0000256" key="1">
    <source>
        <dbReference type="ARBA" id="ARBA00006738"/>
    </source>
</evidence>
<accession>A0ABU8XLY0</accession>
<dbReference type="Gene3D" id="3.40.1350.10">
    <property type="match status" value="1"/>
</dbReference>
<dbReference type="NCBIfam" id="NF009151">
    <property type="entry name" value="PRK12497.1-5"/>
    <property type="match status" value="1"/>
</dbReference>
<dbReference type="EMBL" id="JBBLZC010000002">
    <property type="protein sequence ID" value="MEK0082178.1"/>
    <property type="molecule type" value="Genomic_DNA"/>
</dbReference>
<name>A0ABU8XLY0_9PROT</name>
<dbReference type="PANTHER" id="PTHR34039:SF1">
    <property type="entry name" value="UPF0102 PROTEIN YRAN"/>
    <property type="match status" value="1"/>
</dbReference>
<dbReference type="PANTHER" id="PTHR34039">
    <property type="entry name" value="UPF0102 PROTEIN YRAN"/>
    <property type="match status" value="1"/>
</dbReference>
<reference evidence="3 4" key="1">
    <citation type="submission" date="2024-01" db="EMBL/GenBank/DDBJ databases">
        <title>Multi-omics insights into the function and evolution of sodium benzoate biodegradation pathways in Benzoatithermus flavus gen. nov., sp. nov. from hot spring.</title>
        <authorList>
            <person name="Hu C.-J."/>
            <person name="Li W.-J."/>
        </authorList>
    </citation>
    <scope>NUCLEOTIDE SEQUENCE [LARGE SCALE GENOMIC DNA]</scope>
    <source>
        <strain evidence="3 4">SYSU G07066</strain>
    </source>
</reference>
<comment type="similarity">
    <text evidence="1 2">Belongs to the UPF0102 family.</text>
</comment>